<dbReference type="NCBIfam" id="TIGR04183">
    <property type="entry name" value="Por_Secre_tail"/>
    <property type="match status" value="1"/>
</dbReference>
<comment type="caution">
    <text evidence="2">The sequence shown here is derived from an EMBL/GenBank/DDBJ whole genome shotgun (WGS) entry which is preliminary data.</text>
</comment>
<dbReference type="NCBIfam" id="TIGR04134">
    <property type="entry name" value="lipo_with_rSAM"/>
    <property type="match status" value="1"/>
</dbReference>
<protein>
    <recommendedName>
        <fullName evidence="1">Secretion system C-terminal sorting domain-containing protein</fullName>
    </recommendedName>
</protein>
<proteinExistence type="predicted"/>
<reference evidence="2" key="1">
    <citation type="submission" date="2019-08" db="EMBL/GenBank/DDBJ databases">
        <authorList>
            <person name="Kucharzyk K."/>
            <person name="Murdoch R.W."/>
            <person name="Higgins S."/>
            <person name="Loffler F."/>
        </authorList>
    </citation>
    <scope>NUCLEOTIDE SEQUENCE</scope>
</reference>
<evidence type="ECO:0000259" key="1">
    <source>
        <dbReference type="Pfam" id="PF18962"/>
    </source>
</evidence>
<name>A0A644XU73_9ZZZZ</name>
<accession>A0A644XU73</accession>
<dbReference type="InterPro" id="IPR026444">
    <property type="entry name" value="Secre_tail"/>
</dbReference>
<dbReference type="Pfam" id="PF18962">
    <property type="entry name" value="Por_Secre_tail"/>
    <property type="match status" value="1"/>
</dbReference>
<gene>
    <name evidence="2" type="ORF">SDC9_65734</name>
</gene>
<organism evidence="2">
    <name type="scientific">bioreactor metagenome</name>
    <dbReference type="NCBI Taxonomy" id="1076179"/>
    <lineage>
        <taxon>unclassified sequences</taxon>
        <taxon>metagenomes</taxon>
        <taxon>ecological metagenomes</taxon>
    </lineage>
</organism>
<sequence length="267" mass="29986">MFARVLSLLGFLIGFTSEVLAQYGAPVYFFSTKGSVKDIECKEPVKNARVKLVDRNGNTQFDAYTDSLGNFTIIHESEGYYPEYQIRIEDPDGADNGIFKDIEEPFDSKKWRSRWDLNTDTIPGDIYLVEYVSGNPCKQQNTVVEPEPIVEPVKEPEPEPVVQPEDTAFVPNEEPVAMPAGQELFTNVNLFPNPNSGRFSVEFSSWNQAATDVYIFTSGGALIYNMSQYAQKGANHFDLEIDGLAPGTYYIKLHCFEGDVTKTFIVQ</sequence>
<evidence type="ECO:0000313" key="2">
    <source>
        <dbReference type="EMBL" id="MPM19311.1"/>
    </source>
</evidence>
<dbReference type="AlphaFoldDB" id="A0A644XU73"/>
<feature type="domain" description="Secretion system C-terminal sorting" evidence="1">
    <location>
        <begin position="190"/>
        <end position="266"/>
    </location>
</feature>
<dbReference type="EMBL" id="VSSQ01003152">
    <property type="protein sequence ID" value="MPM19311.1"/>
    <property type="molecule type" value="Genomic_DNA"/>
</dbReference>
<dbReference type="InterPro" id="IPR026403">
    <property type="entry name" value="Lipo_with_rSAM"/>
</dbReference>